<feature type="compositionally biased region" description="Basic and acidic residues" evidence="1">
    <location>
        <begin position="51"/>
        <end position="62"/>
    </location>
</feature>
<dbReference type="Proteomes" id="UP000698800">
    <property type="component" value="Unassembled WGS sequence"/>
</dbReference>
<evidence type="ECO:0000313" key="3">
    <source>
        <dbReference type="Proteomes" id="UP000698800"/>
    </source>
</evidence>
<proteinExistence type="predicted"/>
<reference evidence="2" key="1">
    <citation type="submission" date="2021-03" db="EMBL/GenBank/DDBJ databases">
        <title>Comparative genomics and phylogenomic investigation of the class Geoglossomycetes provide insights into ecological specialization and systematics.</title>
        <authorList>
            <person name="Melie T."/>
            <person name="Pirro S."/>
            <person name="Miller A.N."/>
            <person name="Quandt A."/>
        </authorList>
    </citation>
    <scope>NUCLEOTIDE SEQUENCE</scope>
    <source>
        <strain evidence="2">GBOQ0MN5Z8</strain>
    </source>
</reference>
<keyword evidence="3" id="KW-1185">Reference proteome</keyword>
<evidence type="ECO:0000256" key="1">
    <source>
        <dbReference type="SAM" id="MobiDB-lite"/>
    </source>
</evidence>
<protein>
    <submittedName>
        <fullName evidence="2">Uncharacterized protein</fullName>
    </submittedName>
</protein>
<comment type="caution">
    <text evidence="2">The sequence shown here is derived from an EMBL/GenBank/DDBJ whole genome shotgun (WGS) entry which is preliminary data.</text>
</comment>
<gene>
    <name evidence="2" type="ORF">FGG08_001131</name>
</gene>
<name>A0A9P8I7N0_9PEZI</name>
<evidence type="ECO:0000313" key="2">
    <source>
        <dbReference type="EMBL" id="KAH0544764.1"/>
    </source>
</evidence>
<sequence>MSTTNYIKIGLWFVWYDYDQLHYGIARHTPGLTPPPDSPYVFISSIIRAAPDRPRPNTHSEMEDTDPGGGLEGARCEIEDTDPSNEPEDARSDIHNGTKGNHLDGVGVLR</sequence>
<accession>A0A9P8I7N0</accession>
<organism evidence="2 3">
    <name type="scientific">Glutinoglossum americanum</name>
    <dbReference type="NCBI Taxonomy" id="1670608"/>
    <lineage>
        <taxon>Eukaryota</taxon>
        <taxon>Fungi</taxon>
        <taxon>Dikarya</taxon>
        <taxon>Ascomycota</taxon>
        <taxon>Pezizomycotina</taxon>
        <taxon>Geoglossomycetes</taxon>
        <taxon>Geoglossales</taxon>
        <taxon>Geoglossaceae</taxon>
        <taxon>Glutinoglossum</taxon>
    </lineage>
</organism>
<feature type="region of interest" description="Disordered" evidence="1">
    <location>
        <begin position="51"/>
        <end position="110"/>
    </location>
</feature>
<dbReference type="AlphaFoldDB" id="A0A9P8I7N0"/>
<dbReference type="EMBL" id="JAGHQL010000014">
    <property type="protein sequence ID" value="KAH0544764.1"/>
    <property type="molecule type" value="Genomic_DNA"/>
</dbReference>